<evidence type="ECO:0000313" key="2">
    <source>
        <dbReference type="Proteomes" id="UP001419268"/>
    </source>
</evidence>
<dbReference type="EMBL" id="JBBNAG010000005">
    <property type="protein sequence ID" value="KAK9133824.1"/>
    <property type="molecule type" value="Genomic_DNA"/>
</dbReference>
<protein>
    <submittedName>
        <fullName evidence="1">Uncharacterized protein</fullName>
    </submittedName>
</protein>
<proteinExistence type="predicted"/>
<organism evidence="1 2">
    <name type="scientific">Stephania cephalantha</name>
    <dbReference type="NCBI Taxonomy" id="152367"/>
    <lineage>
        <taxon>Eukaryota</taxon>
        <taxon>Viridiplantae</taxon>
        <taxon>Streptophyta</taxon>
        <taxon>Embryophyta</taxon>
        <taxon>Tracheophyta</taxon>
        <taxon>Spermatophyta</taxon>
        <taxon>Magnoliopsida</taxon>
        <taxon>Ranunculales</taxon>
        <taxon>Menispermaceae</taxon>
        <taxon>Menispermoideae</taxon>
        <taxon>Cissampelideae</taxon>
        <taxon>Stephania</taxon>
    </lineage>
</organism>
<accession>A0AAP0P8D7</accession>
<name>A0AAP0P8D7_9MAGN</name>
<reference evidence="1 2" key="1">
    <citation type="submission" date="2024-01" db="EMBL/GenBank/DDBJ databases">
        <title>Genome assemblies of Stephania.</title>
        <authorList>
            <person name="Yang L."/>
        </authorList>
    </citation>
    <scope>NUCLEOTIDE SEQUENCE [LARGE SCALE GENOMIC DNA]</scope>
    <source>
        <strain evidence="1">JXDWG</strain>
        <tissue evidence="1">Leaf</tissue>
    </source>
</reference>
<keyword evidence="2" id="KW-1185">Reference proteome</keyword>
<gene>
    <name evidence="1" type="ORF">Scep_013352</name>
</gene>
<dbReference type="AlphaFoldDB" id="A0AAP0P8D7"/>
<dbReference type="Proteomes" id="UP001419268">
    <property type="component" value="Unassembled WGS sequence"/>
</dbReference>
<sequence>MLHFGRWRVGSDEFDEPNSRKRVSVTRLDGSERHVHGENRDGEAVVGVKEGLGKLHGWD</sequence>
<evidence type="ECO:0000313" key="1">
    <source>
        <dbReference type="EMBL" id="KAK9133824.1"/>
    </source>
</evidence>
<comment type="caution">
    <text evidence="1">The sequence shown here is derived from an EMBL/GenBank/DDBJ whole genome shotgun (WGS) entry which is preliminary data.</text>
</comment>